<protein>
    <submittedName>
        <fullName evidence="1">NTF2-like domain superfamily protein</fullName>
    </submittedName>
</protein>
<dbReference type="EMBL" id="CP099420">
    <property type="protein sequence ID" value="USW50982.1"/>
    <property type="molecule type" value="Genomic_DNA"/>
</dbReference>
<name>A0A9Q9AS02_9PEZI</name>
<dbReference type="InterPro" id="IPR032710">
    <property type="entry name" value="NTF2-like_dom_sf"/>
</dbReference>
<organism evidence="1 2">
    <name type="scientific">Septoria linicola</name>
    <dbReference type="NCBI Taxonomy" id="215465"/>
    <lineage>
        <taxon>Eukaryota</taxon>
        <taxon>Fungi</taxon>
        <taxon>Dikarya</taxon>
        <taxon>Ascomycota</taxon>
        <taxon>Pezizomycotina</taxon>
        <taxon>Dothideomycetes</taxon>
        <taxon>Dothideomycetidae</taxon>
        <taxon>Mycosphaerellales</taxon>
        <taxon>Mycosphaerellaceae</taxon>
        <taxon>Septoria</taxon>
    </lineage>
</organism>
<sequence>MSSSKTDNDRSRIHELSEPRFIATSFTSDLLVAKNRRVIELMNERNYTSPFFDCIATDLEIDLHGHRLIGLKGFVEGYKAVADASPGLHVKITNASGIVDEALQSGTVILHVILSSYYDTTSRLATERASTILSCWTRENDRWLVYSYKMYCGIQAVP</sequence>
<dbReference type="SUPFAM" id="SSF54427">
    <property type="entry name" value="NTF2-like"/>
    <property type="match status" value="1"/>
</dbReference>
<gene>
    <name evidence="1" type="ORF">Slin15195_G043010</name>
</gene>
<accession>A0A9Q9AS02</accession>
<dbReference type="AlphaFoldDB" id="A0A9Q9AS02"/>
<dbReference type="OrthoDB" id="10467747at2759"/>
<evidence type="ECO:0000313" key="2">
    <source>
        <dbReference type="Proteomes" id="UP001056384"/>
    </source>
</evidence>
<dbReference type="Proteomes" id="UP001056384">
    <property type="component" value="Chromosome 3"/>
</dbReference>
<keyword evidence="2" id="KW-1185">Reference proteome</keyword>
<proteinExistence type="predicted"/>
<evidence type="ECO:0000313" key="1">
    <source>
        <dbReference type="EMBL" id="USW50982.1"/>
    </source>
</evidence>
<reference evidence="1" key="1">
    <citation type="submission" date="2022-06" db="EMBL/GenBank/DDBJ databases">
        <title>Complete genome sequences of two strains of the flax pathogen Septoria linicola.</title>
        <authorList>
            <person name="Lapalu N."/>
            <person name="Simon A."/>
            <person name="Demenou B."/>
            <person name="Paumier D."/>
            <person name="Guillot M.-P."/>
            <person name="Gout L."/>
            <person name="Valade R."/>
        </authorList>
    </citation>
    <scope>NUCLEOTIDE SEQUENCE</scope>
    <source>
        <strain evidence="1">SE15195</strain>
    </source>
</reference>